<dbReference type="EMBL" id="MTYJ01000207">
    <property type="protein sequence ID" value="OWA50890.1"/>
    <property type="molecule type" value="Genomic_DNA"/>
</dbReference>
<sequence length="251" mass="28135">MGYGERKGNMVAADGKAVTSCKEAQNECQIEHSCGLQYHSVLIRCQRNPETLNDTCSDDCQLALHNLEQGTKEGNLFIHCDCSVTTSHDLIYCQNQNSLFSCLPKDAPPDNHPPEGQPPAACNDARRYCETDWICREALHYYEVVCERFFRTAKPDDCPSVQCLDSLRILKRQQYALSLDGCLCDGVTAQPRPVYCFQLDAIPGCELPFDPATSSGHRHDSYHRKSADIQNALLKVFSGQLLSLLRLYQVP</sequence>
<dbReference type="PANTHER" id="PTHR16840">
    <property type="entry name" value="GROWTH ARREST-SPECIFIC PROTEIN 1"/>
    <property type="match status" value="1"/>
</dbReference>
<reference evidence="2" key="1">
    <citation type="submission" date="2017-01" db="EMBL/GenBank/DDBJ databases">
        <title>Comparative genomics of anhydrobiosis in the tardigrade Hypsibius dujardini.</title>
        <authorList>
            <person name="Yoshida Y."/>
            <person name="Koutsovoulos G."/>
            <person name="Laetsch D."/>
            <person name="Stevens L."/>
            <person name="Kumar S."/>
            <person name="Horikawa D."/>
            <person name="Ishino K."/>
            <person name="Komine S."/>
            <person name="Tomita M."/>
            <person name="Blaxter M."/>
            <person name="Arakawa K."/>
        </authorList>
    </citation>
    <scope>NUCLEOTIDE SEQUENCE [LARGE SCALE GENOMIC DNA]</scope>
    <source>
        <strain evidence="2">Z151</strain>
    </source>
</reference>
<dbReference type="AlphaFoldDB" id="A0A9X6NBG7"/>
<keyword evidence="2" id="KW-1185">Reference proteome</keyword>
<evidence type="ECO:0008006" key="3">
    <source>
        <dbReference type="Google" id="ProtNLM"/>
    </source>
</evidence>
<dbReference type="Proteomes" id="UP000192578">
    <property type="component" value="Unassembled WGS sequence"/>
</dbReference>
<organism evidence="1 2">
    <name type="scientific">Hypsibius exemplaris</name>
    <name type="common">Freshwater tardigrade</name>
    <dbReference type="NCBI Taxonomy" id="2072580"/>
    <lineage>
        <taxon>Eukaryota</taxon>
        <taxon>Metazoa</taxon>
        <taxon>Ecdysozoa</taxon>
        <taxon>Tardigrada</taxon>
        <taxon>Eutardigrada</taxon>
        <taxon>Parachela</taxon>
        <taxon>Hypsibioidea</taxon>
        <taxon>Hypsibiidae</taxon>
        <taxon>Hypsibius</taxon>
    </lineage>
</organism>
<name>A0A9X6NBG7_HYPEX</name>
<evidence type="ECO:0000313" key="1">
    <source>
        <dbReference type="EMBL" id="OWA50890.1"/>
    </source>
</evidence>
<accession>A0A9X6NBG7</accession>
<dbReference type="OrthoDB" id="5950623at2759"/>
<proteinExistence type="predicted"/>
<comment type="caution">
    <text evidence="1">The sequence shown here is derived from an EMBL/GenBank/DDBJ whole genome shotgun (WGS) entry which is preliminary data.</text>
</comment>
<evidence type="ECO:0000313" key="2">
    <source>
        <dbReference type="Proteomes" id="UP000192578"/>
    </source>
</evidence>
<dbReference type="InterPro" id="IPR039596">
    <property type="entry name" value="GAS1"/>
</dbReference>
<dbReference type="GO" id="GO:0051726">
    <property type="term" value="P:regulation of cell cycle"/>
    <property type="evidence" value="ECO:0007669"/>
    <property type="project" value="InterPro"/>
</dbReference>
<dbReference type="PANTHER" id="PTHR16840:SF3">
    <property type="entry name" value="GROWTH ARREST-SPECIFIC PROTEIN 1"/>
    <property type="match status" value="1"/>
</dbReference>
<gene>
    <name evidence="1" type="ORF">BV898_15393</name>
</gene>
<protein>
    <recommendedName>
        <fullName evidence="3">GDNF/GAS1 domain-containing protein</fullName>
    </recommendedName>
</protein>